<dbReference type="NCBIfam" id="NF005685">
    <property type="entry name" value="PRK07483.1"/>
    <property type="match status" value="1"/>
</dbReference>
<dbReference type="InterPro" id="IPR015421">
    <property type="entry name" value="PyrdxlP-dep_Trfase_major"/>
</dbReference>
<dbReference type="InterPro" id="IPR005814">
    <property type="entry name" value="Aminotrans_3"/>
</dbReference>
<gene>
    <name evidence="10" type="ORF">BN2476_1640017</name>
</gene>
<keyword evidence="6" id="KW-0032">Aminotransferase</keyword>
<evidence type="ECO:0000256" key="5">
    <source>
        <dbReference type="ARBA" id="ARBA00014798"/>
    </source>
</evidence>
<organism evidence="10 11">
    <name type="scientific">Paraburkholderia piptadeniae</name>
    <dbReference type="NCBI Taxonomy" id="1701573"/>
    <lineage>
        <taxon>Bacteria</taxon>
        <taxon>Pseudomonadati</taxon>
        <taxon>Pseudomonadota</taxon>
        <taxon>Betaproteobacteria</taxon>
        <taxon>Burkholderiales</taxon>
        <taxon>Burkholderiaceae</taxon>
        <taxon>Paraburkholderia</taxon>
    </lineage>
</organism>
<dbReference type="SUPFAM" id="SSF53383">
    <property type="entry name" value="PLP-dependent transferases"/>
    <property type="match status" value="1"/>
</dbReference>
<dbReference type="AlphaFoldDB" id="A0A1N7SX01"/>
<comment type="catalytic activity">
    <reaction evidence="8">
        <text>L-2,4-diaminobutanoate + 2-oxoglutarate = L-aspartate 4-semialdehyde + L-glutamate</text>
        <dbReference type="Rhea" id="RHEA:11160"/>
        <dbReference type="ChEBI" id="CHEBI:16810"/>
        <dbReference type="ChEBI" id="CHEBI:29985"/>
        <dbReference type="ChEBI" id="CHEBI:58761"/>
        <dbReference type="ChEBI" id="CHEBI:537519"/>
        <dbReference type="EC" id="2.6.1.76"/>
    </reaction>
</comment>
<dbReference type="GO" id="GO:0005829">
    <property type="term" value="C:cytosol"/>
    <property type="evidence" value="ECO:0007669"/>
    <property type="project" value="TreeGrafter"/>
</dbReference>
<dbReference type="InterPro" id="IPR015424">
    <property type="entry name" value="PyrdxlP-dep_Trfase"/>
</dbReference>
<evidence type="ECO:0000256" key="3">
    <source>
        <dbReference type="ARBA" id="ARBA00008954"/>
    </source>
</evidence>
<dbReference type="Pfam" id="PF00202">
    <property type="entry name" value="Aminotran_3"/>
    <property type="match status" value="1"/>
</dbReference>
<dbReference type="EC" id="2.6.1.76" evidence="4"/>
<evidence type="ECO:0000256" key="1">
    <source>
        <dbReference type="ARBA" id="ARBA00001933"/>
    </source>
</evidence>
<dbReference type="Proteomes" id="UP000195569">
    <property type="component" value="Unassembled WGS sequence"/>
</dbReference>
<evidence type="ECO:0000313" key="10">
    <source>
        <dbReference type="EMBL" id="SIT52017.1"/>
    </source>
</evidence>
<dbReference type="InterPro" id="IPR015422">
    <property type="entry name" value="PyrdxlP-dep_Trfase_small"/>
</dbReference>
<dbReference type="PANTHER" id="PTHR43094">
    <property type="entry name" value="AMINOTRANSFERASE"/>
    <property type="match status" value="1"/>
</dbReference>
<name>A0A1N7SX01_9BURK</name>
<keyword evidence="6" id="KW-0808">Transferase</keyword>
<keyword evidence="11" id="KW-1185">Reference proteome</keyword>
<protein>
    <recommendedName>
        <fullName evidence="5">Diaminobutyrate--2-oxoglutarate transaminase</fullName>
        <ecNumber evidence="4">2.6.1.76</ecNumber>
    </recommendedName>
</protein>
<accession>A0A1N7SX01</accession>
<evidence type="ECO:0000313" key="11">
    <source>
        <dbReference type="Proteomes" id="UP000195569"/>
    </source>
</evidence>
<comment type="similarity">
    <text evidence="3 9">Belongs to the class-III pyridoxal-phosphate-dependent aminotransferase family.</text>
</comment>
<evidence type="ECO:0000256" key="6">
    <source>
        <dbReference type="ARBA" id="ARBA00022576"/>
    </source>
</evidence>
<evidence type="ECO:0000256" key="9">
    <source>
        <dbReference type="RuleBase" id="RU003560"/>
    </source>
</evidence>
<dbReference type="GO" id="GO:0030170">
    <property type="term" value="F:pyridoxal phosphate binding"/>
    <property type="evidence" value="ECO:0007669"/>
    <property type="project" value="InterPro"/>
</dbReference>
<dbReference type="Gene3D" id="3.40.640.10">
    <property type="entry name" value="Type I PLP-dependent aspartate aminotransferase-like (Major domain)"/>
    <property type="match status" value="1"/>
</dbReference>
<dbReference type="EMBL" id="CYGY02000164">
    <property type="protein sequence ID" value="SIT52017.1"/>
    <property type="molecule type" value="Genomic_DNA"/>
</dbReference>
<evidence type="ECO:0000256" key="4">
    <source>
        <dbReference type="ARBA" id="ARBA00013155"/>
    </source>
</evidence>
<comment type="cofactor">
    <cofactor evidence="1">
        <name>pyridoxal 5'-phosphate</name>
        <dbReference type="ChEBI" id="CHEBI:597326"/>
    </cofactor>
</comment>
<comment type="pathway">
    <text evidence="2">Amine and polyamine biosynthesis; ectoine biosynthesis; L-ectoine from L-aspartate 4-semialdehyde: step 1/3.</text>
</comment>
<evidence type="ECO:0000256" key="7">
    <source>
        <dbReference type="ARBA" id="ARBA00022898"/>
    </source>
</evidence>
<dbReference type="FunFam" id="3.40.640.10:FF:000004">
    <property type="entry name" value="Acetylornithine aminotransferase"/>
    <property type="match status" value="1"/>
</dbReference>
<dbReference type="RefSeq" id="WP_087740332.1">
    <property type="nucleotide sequence ID" value="NZ_CYGY02000164.1"/>
</dbReference>
<sequence>MSKVEFKGGTTIAAPKLPKVQYGRGVYVFDTTGKQYIDGSSGPAVYSLGHGNEEVNEAVAAQLRQIAHGYRYLFTSDPLEELSELVREACGPDFTSMVFVSGGSEAVESALKLALQYHSALGSSSRRRFISRQRSWHGNTLGALSISGFLERRAPFEGALISASLISPANEYRPLNDVPADELGRACADELEQEILRIGADNVAAFVFEPVVGAAGGVVPAPKGYAKAVREVCDRHGVLMIADEVMCGSGRCGTWRALEFDDVVPDIMPIAKGLGGGYIPLGATVYTKKVADVINGAYGGPMTGHTFTGHTAACAAGVAVQKIIKRDRLIERVQTAGQRFGEMLRAELADIGAVGDIRGRGFFWGVEFVEDRERKTPFAAEKQLYLKVRQRSLANGLICYPSGGNVDGVLGDTVILAPPYIATDSELAEIVEKFARSSREALSELGR</sequence>
<evidence type="ECO:0000256" key="8">
    <source>
        <dbReference type="ARBA" id="ARBA00049111"/>
    </source>
</evidence>
<keyword evidence="7 9" id="KW-0663">Pyridoxal phosphate</keyword>
<dbReference type="Gene3D" id="3.90.1150.10">
    <property type="entry name" value="Aspartate Aminotransferase, domain 1"/>
    <property type="match status" value="1"/>
</dbReference>
<dbReference type="OrthoDB" id="9801834at2"/>
<proteinExistence type="inferred from homology"/>
<evidence type="ECO:0000256" key="2">
    <source>
        <dbReference type="ARBA" id="ARBA00004946"/>
    </source>
</evidence>
<dbReference type="GO" id="GO:0045303">
    <property type="term" value="F:diaminobutyrate-2-oxoglutarate transaminase activity"/>
    <property type="evidence" value="ECO:0007669"/>
    <property type="project" value="UniProtKB-EC"/>
</dbReference>
<dbReference type="PANTHER" id="PTHR43094:SF1">
    <property type="entry name" value="AMINOTRANSFERASE CLASS-III"/>
    <property type="match status" value="1"/>
</dbReference>
<dbReference type="CDD" id="cd00610">
    <property type="entry name" value="OAT_like"/>
    <property type="match status" value="1"/>
</dbReference>
<comment type="caution">
    <text evidence="10">The sequence shown here is derived from an EMBL/GenBank/DDBJ whole genome shotgun (WGS) entry which is preliminary data.</text>
</comment>
<reference evidence="10" key="1">
    <citation type="submission" date="2016-12" db="EMBL/GenBank/DDBJ databases">
        <authorList>
            <person name="Moulin L."/>
        </authorList>
    </citation>
    <scope>NUCLEOTIDE SEQUENCE [LARGE SCALE GENOMIC DNA]</scope>
    <source>
        <strain evidence="10">STM 7183</strain>
    </source>
</reference>